<proteinExistence type="predicted"/>
<dbReference type="SUPFAM" id="SSF49265">
    <property type="entry name" value="Fibronectin type III"/>
    <property type="match status" value="1"/>
</dbReference>
<feature type="domain" description="Ig-like" evidence="5">
    <location>
        <begin position="302"/>
        <end position="380"/>
    </location>
</feature>
<accession>A0ABM1S6X5</accession>
<evidence type="ECO:0000256" key="1">
    <source>
        <dbReference type="ARBA" id="ARBA00004167"/>
    </source>
</evidence>
<dbReference type="SMART" id="SM00060">
    <property type="entry name" value="FN3"/>
    <property type="match status" value="1"/>
</dbReference>
<dbReference type="GeneID" id="111085381"/>
<evidence type="ECO:0000259" key="5">
    <source>
        <dbReference type="PROSITE" id="PS50835"/>
    </source>
</evidence>
<evidence type="ECO:0000256" key="2">
    <source>
        <dbReference type="ARBA" id="ARBA00023136"/>
    </source>
</evidence>
<dbReference type="PANTHER" id="PTHR23278">
    <property type="entry name" value="SIDESTEP PROTEIN"/>
    <property type="match status" value="1"/>
</dbReference>
<dbReference type="SMART" id="SM00409">
    <property type="entry name" value="IG"/>
    <property type="match status" value="3"/>
</dbReference>
<comment type="subcellular location">
    <subcellularLocation>
        <location evidence="1">Membrane</location>
        <topology evidence="1">Single-pass membrane protein</topology>
    </subcellularLocation>
</comment>
<keyword evidence="4" id="KW-0812">Transmembrane</keyword>
<keyword evidence="3" id="KW-1015">Disulfide bond</keyword>
<dbReference type="RefSeq" id="XP_022239380.1">
    <property type="nucleotide sequence ID" value="XM_022383672.1"/>
</dbReference>
<dbReference type="Proteomes" id="UP000694941">
    <property type="component" value="Unplaced"/>
</dbReference>
<dbReference type="InterPro" id="IPR003599">
    <property type="entry name" value="Ig_sub"/>
</dbReference>
<dbReference type="InterPro" id="IPR013783">
    <property type="entry name" value="Ig-like_fold"/>
</dbReference>
<dbReference type="SMART" id="SM00408">
    <property type="entry name" value="IGc2"/>
    <property type="match status" value="2"/>
</dbReference>
<gene>
    <name evidence="7" type="primary">LOC111085381</name>
</gene>
<sequence length="643" mass="72937">MTIEPIEADDAGRYRCRVDYRWGRTLNNNMILHVVGRPPPSVTWWRGIQLLDKEHEKEDIEEVMNELVIQRLARTDLNAELLCQVWNSNLTSSIIAAVFLDLNLKPLDVRLISSEIHYKAGQKYIFECRTTGSRPEPHISWWKDYVLLDNNHTTLTHQSNISVGTLEINFTGSDHGKNLTCRVINPIIDNSGLEDVITLKVYYKPQVSVFLQGGRTFQAVHEDDDAYLDCIVKANPVISEITWNFQGNKLKSNSKDGIIISNHSLTLKKVGRKQRGFYSCSARNSEGQGNSDDIELKIKYKPVCTHRRAKFYTAMIGELVRIECLVDADPDDVTFFWRFNNSRHDREILTHTRFGLKSVARFSPVDESDFGTFTCKGENSVGMQKDGCKYILVSVGPPDPVINCTLTNDTRDFLLVECKPGYDGGLKQYFQMEVYDVNRKHLEINMTSHSRPVFDVTNVTPGTSLILMVYAINDKGRSSVVEMKVQTSLFAERQFGNSPSSPLKSVLGILFGVLAGVIIMVITIVFVFRLKHNRREKDLSGEEHIKEERPTISRGDDIVEKSTASGDPDLIPLQPQSLFVITPLPVDPPEVTGIRTLAHTDRKADFLTDVEEQEDIVEETSTSVIYIQEQELYNGEFRIRTPV</sequence>
<dbReference type="Pfam" id="PF08205">
    <property type="entry name" value="C2-set_2"/>
    <property type="match status" value="1"/>
</dbReference>
<dbReference type="PROSITE" id="PS50835">
    <property type="entry name" value="IG_LIKE"/>
    <property type="match status" value="3"/>
</dbReference>
<dbReference type="InterPro" id="IPR036179">
    <property type="entry name" value="Ig-like_dom_sf"/>
</dbReference>
<keyword evidence="2 4" id="KW-0472">Membrane</keyword>
<evidence type="ECO:0000256" key="4">
    <source>
        <dbReference type="SAM" id="Phobius"/>
    </source>
</evidence>
<dbReference type="CDD" id="cd00096">
    <property type="entry name" value="Ig"/>
    <property type="match status" value="2"/>
</dbReference>
<evidence type="ECO:0000256" key="3">
    <source>
        <dbReference type="ARBA" id="ARBA00023157"/>
    </source>
</evidence>
<keyword evidence="6" id="KW-1185">Reference proteome</keyword>
<dbReference type="InterPro" id="IPR013162">
    <property type="entry name" value="CD80_C2-set"/>
</dbReference>
<feature type="transmembrane region" description="Helical" evidence="4">
    <location>
        <begin position="506"/>
        <end position="528"/>
    </location>
</feature>
<dbReference type="Gene3D" id="2.60.40.10">
    <property type="entry name" value="Immunoglobulins"/>
    <property type="match status" value="5"/>
</dbReference>
<dbReference type="InterPro" id="IPR036116">
    <property type="entry name" value="FN3_sf"/>
</dbReference>
<dbReference type="InterPro" id="IPR003598">
    <property type="entry name" value="Ig_sub2"/>
</dbReference>
<reference evidence="7" key="1">
    <citation type="submission" date="2025-08" db="UniProtKB">
        <authorList>
            <consortium name="RefSeq"/>
        </authorList>
    </citation>
    <scope>IDENTIFICATION</scope>
    <source>
        <tissue evidence="7">Muscle</tissue>
    </source>
</reference>
<organism evidence="6 7">
    <name type="scientific">Limulus polyphemus</name>
    <name type="common">Atlantic horseshoe crab</name>
    <dbReference type="NCBI Taxonomy" id="6850"/>
    <lineage>
        <taxon>Eukaryota</taxon>
        <taxon>Metazoa</taxon>
        <taxon>Ecdysozoa</taxon>
        <taxon>Arthropoda</taxon>
        <taxon>Chelicerata</taxon>
        <taxon>Merostomata</taxon>
        <taxon>Xiphosura</taxon>
        <taxon>Limulidae</taxon>
        <taxon>Limulus</taxon>
    </lineage>
</organism>
<dbReference type="InterPro" id="IPR003961">
    <property type="entry name" value="FN3_dom"/>
</dbReference>
<evidence type="ECO:0000313" key="6">
    <source>
        <dbReference type="Proteomes" id="UP000694941"/>
    </source>
</evidence>
<evidence type="ECO:0000313" key="7">
    <source>
        <dbReference type="RefSeq" id="XP_022239380.1"/>
    </source>
</evidence>
<keyword evidence="4" id="KW-1133">Transmembrane helix</keyword>
<dbReference type="Pfam" id="PF13927">
    <property type="entry name" value="Ig_3"/>
    <property type="match status" value="2"/>
</dbReference>
<dbReference type="PANTHER" id="PTHR23278:SF19">
    <property type="entry name" value="OBSCURIN"/>
    <property type="match status" value="1"/>
</dbReference>
<dbReference type="InterPro" id="IPR007110">
    <property type="entry name" value="Ig-like_dom"/>
</dbReference>
<feature type="domain" description="Ig-like" evidence="5">
    <location>
        <begin position="106"/>
        <end position="200"/>
    </location>
</feature>
<name>A0ABM1S6X5_LIMPO</name>
<protein>
    <submittedName>
        <fullName evidence="7">Nephrin-like</fullName>
    </submittedName>
</protein>
<dbReference type="SUPFAM" id="SSF48726">
    <property type="entry name" value="Immunoglobulin"/>
    <property type="match status" value="3"/>
</dbReference>
<feature type="domain" description="Ig-like" evidence="5">
    <location>
        <begin position="205"/>
        <end position="297"/>
    </location>
</feature>
<dbReference type="CDD" id="cd00063">
    <property type="entry name" value="FN3"/>
    <property type="match status" value="1"/>
</dbReference>